<comment type="similarity">
    <text evidence="2">Belongs to the HAM1 NTPase family.</text>
</comment>
<dbReference type="NCBIfam" id="TIGR00042">
    <property type="entry name" value="RdgB/HAM1 family non-canonical purine NTP pyrophosphatase"/>
    <property type="match status" value="1"/>
</dbReference>
<evidence type="ECO:0000313" key="17">
    <source>
        <dbReference type="EMBL" id="SFV57298.1"/>
    </source>
</evidence>
<protein>
    <recommendedName>
        <fullName evidence="12">dITP/XTP pyrophosphatase</fullName>
        <ecNumber evidence="11">3.6.1.66</ecNumber>
    </recommendedName>
    <alternativeName>
        <fullName evidence="13">Non-canonical purine NTP pyrophosphatase</fullName>
    </alternativeName>
    <alternativeName>
        <fullName evidence="14">Non-standard purine NTP pyrophosphatase</fullName>
    </alternativeName>
    <alternativeName>
        <fullName evidence="16">Nucleoside-triphosphate diphosphatase</fullName>
    </alternativeName>
    <alternativeName>
        <fullName evidence="15">Nucleoside-triphosphate pyrophosphatase</fullName>
    </alternativeName>
</protein>
<dbReference type="InterPro" id="IPR029001">
    <property type="entry name" value="ITPase-like_fam"/>
</dbReference>
<keyword evidence="6 17" id="KW-0378">Hydrolase</keyword>
<name>A0A1W1BUK8_9ZZZZ</name>
<evidence type="ECO:0000256" key="10">
    <source>
        <dbReference type="ARBA" id="ARBA00052017"/>
    </source>
</evidence>
<dbReference type="GO" id="GO:0005829">
    <property type="term" value="C:cytosol"/>
    <property type="evidence" value="ECO:0007669"/>
    <property type="project" value="TreeGrafter"/>
</dbReference>
<dbReference type="GO" id="GO:0036222">
    <property type="term" value="F:XTP diphosphatase activity"/>
    <property type="evidence" value="ECO:0007669"/>
    <property type="project" value="UniProtKB-ARBA"/>
</dbReference>
<evidence type="ECO:0000256" key="2">
    <source>
        <dbReference type="ARBA" id="ARBA00008023"/>
    </source>
</evidence>
<dbReference type="GO" id="GO:0046872">
    <property type="term" value="F:metal ion binding"/>
    <property type="evidence" value="ECO:0007669"/>
    <property type="project" value="UniProtKB-KW"/>
</dbReference>
<evidence type="ECO:0000256" key="16">
    <source>
        <dbReference type="ARBA" id="ARBA00083635"/>
    </source>
</evidence>
<comment type="subunit">
    <text evidence="3">Homodimer.</text>
</comment>
<evidence type="ECO:0000256" key="9">
    <source>
        <dbReference type="ARBA" id="ARBA00051875"/>
    </source>
</evidence>
<dbReference type="HAMAP" id="MF_01405">
    <property type="entry name" value="Non_canon_purine_NTPase"/>
    <property type="match status" value="1"/>
</dbReference>
<comment type="catalytic activity">
    <reaction evidence="9">
        <text>dITP + H2O = dIMP + diphosphate + H(+)</text>
        <dbReference type="Rhea" id="RHEA:28342"/>
        <dbReference type="ChEBI" id="CHEBI:15377"/>
        <dbReference type="ChEBI" id="CHEBI:15378"/>
        <dbReference type="ChEBI" id="CHEBI:33019"/>
        <dbReference type="ChEBI" id="CHEBI:61194"/>
        <dbReference type="ChEBI" id="CHEBI:61382"/>
        <dbReference type="EC" id="3.6.1.66"/>
    </reaction>
</comment>
<dbReference type="GO" id="GO:0017111">
    <property type="term" value="F:ribonucleoside triphosphate phosphatase activity"/>
    <property type="evidence" value="ECO:0007669"/>
    <property type="project" value="InterPro"/>
</dbReference>
<evidence type="ECO:0000256" key="3">
    <source>
        <dbReference type="ARBA" id="ARBA00011738"/>
    </source>
</evidence>
<organism evidence="17">
    <name type="scientific">hydrothermal vent metagenome</name>
    <dbReference type="NCBI Taxonomy" id="652676"/>
    <lineage>
        <taxon>unclassified sequences</taxon>
        <taxon>metagenomes</taxon>
        <taxon>ecological metagenomes</taxon>
    </lineage>
</organism>
<keyword evidence="4" id="KW-0479">Metal-binding</keyword>
<sequence>MKLVLATGNKGKLREFKQMCQDKVVPFSDLLGKFDIIEDGDTFADNALIKARTIYEKLVAKNSSIDYLVIADDSGISLPVLGGSPGIYSARYAGENATDKENLYKLIEAVKEKGLKSTPAYYTAAIAIVSKYGEYVVHGWMHGDVIDEARGEKGFGYDPMFIPKGYTLTLGELNDDVKSRISHRGKALALAKPIIGMLRTK</sequence>
<dbReference type="PANTHER" id="PTHR11067">
    <property type="entry name" value="INOSINE TRIPHOSPHATE PYROPHOSPHATASE/HAM1 PROTEIN"/>
    <property type="match status" value="1"/>
</dbReference>
<evidence type="ECO:0000256" key="14">
    <source>
        <dbReference type="ARBA" id="ARBA00078805"/>
    </source>
</evidence>
<reference evidence="17" key="1">
    <citation type="submission" date="2016-10" db="EMBL/GenBank/DDBJ databases">
        <authorList>
            <person name="de Groot N.N."/>
        </authorList>
    </citation>
    <scope>NUCLEOTIDE SEQUENCE</scope>
</reference>
<comment type="cofactor">
    <cofactor evidence="1">
        <name>Mg(2+)</name>
        <dbReference type="ChEBI" id="CHEBI:18420"/>
    </cofactor>
</comment>
<dbReference type="AlphaFoldDB" id="A0A1W1BUK8"/>
<comment type="catalytic activity">
    <reaction evidence="10">
        <text>XTP + H2O = XMP + diphosphate + H(+)</text>
        <dbReference type="Rhea" id="RHEA:28610"/>
        <dbReference type="ChEBI" id="CHEBI:15377"/>
        <dbReference type="ChEBI" id="CHEBI:15378"/>
        <dbReference type="ChEBI" id="CHEBI:33019"/>
        <dbReference type="ChEBI" id="CHEBI:57464"/>
        <dbReference type="ChEBI" id="CHEBI:61314"/>
        <dbReference type="EC" id="3.6.1.66"/>
    </reaction>
</comment>
<evidence type="ECO:0000256" key="8">
    <source>
        <dbReference type="ARBA" id="ARBA00023080"/>
    </source>
</evidence>
<accession>A0A1W1BUK8</accession>
<keyword evidence="7" id="KW-0460">Magnesium</keyword>
<dbReference type="EC" id="3.6.1.66" evidence="11"/>
<dbReference type="EMBL" id="FPHD01000045">
    <property type="protein sequence ID" value="SFV57298.1"/>
    <property type="molecule type" value="Genomic_DNA"/>
</dbReference>
<dbReference type="Pfam" id="PF01725">
    <property type="entry name" value="Ham1p_like"/>
    <property type="match status" value="1"/>
</dbReference>
<evidence type="ECO:0000256" key="11">
    <source>
        <dbReference type="ARBA" id="ARBA00066468"/>
    </source>
</evidence>
<evidence type="ECO:0000256" key="6">
    <source>
        <dbReference type="ARBA" id="ARBA00022801"/>
    </source>
</evidence>
<dbReference type="GO" id="GO:0035870">
    <property type="term" value="F:dITP diphosphatase activity"/>
    <property type="evidence" value="ECO:0007669"/>
    <property type="project" value="UniProtKB-ARBA"/>
</dbReference>
<evidence type="ECO:0000256" key="12">
    <source>
        <dbReference type="ARBA" id="ARBA00071289"/>
    </source>
</evidence>
<dbReference type="SUPFAM" id="SSF52972">
    <property type="entry name" value="ITPase-like"/>
    <property type="match status" value="1"/>
</dbReference>
<keyword evidence="5" id="KW-0547">Nucleotide-binding</keyword>
<dbReference type="PANTHER" id="PTHR11067:SF9">
    <property type="entry name" value="INOSINE TRIPHOSPHATE PYROPHOSPHATASE"/>
    <property type="match status" value="1"/>
</dbReference>
<evidence type="ECO:0000256" key="1">
    <source>
        <dbReference type="ARBA" id="ARBA00001946"/>
    </source>
</evidence>
<dbReference type="CDD" id="cd00515">
    <property type="entry name" value="HAM1"/>
    <property type="match status" value="1"/>
</dbReference>
<dbReference type="FunFam" id="3.90.950.10:FF:000001">
    <property type="entry name" value="dITP/XTP pyrophosphatase"/>
    <property type="match status" value="1"/>
</dbReference>
<dbReference type="InterPro" id="IPR002637">
    <property type="entry name" value="RdgB/HAM1"/>
</dbReference>
<dbReference type="GO" id="GO:0000166">
    <property type="term" value="F:nucleotide binding"/>
    <property type="evidence" value="ECO:0007669"/>
    <property type="project" value="UniProtKB-KW"/>
</dbReference>
<dbReference type="InterPro" id="IPR020922">
    <property type="entry name" value="dITP/XTP_pyrophosphatase"/>
</dbReference>
<evidence type="ECO:0000256" key="15">
    <source>
        <dbReference type="ARBA" id="ARBA00083186"/>
    </source>
</evidence>
<evidence type="ECO:0000256" key="5">
    <source>
        <dbReference type="ARBA" id="ARBA00022741"/>
    </source>
</evidence>
<dbReference type="GO" id="GO:0009146">
    <property type="term" value="P:purine nucleoside triphosphate catabolic process"/>
    <property type="evidence" value="ECO:0007669"/>
    <property type="project" value="UniProtKB-ARBA"/>
</dbReference>
<evidence type="ECO:0000256" key="7">
    <source>
        <dbReference type="ARBA" id="ARBA00022842"/>
    </source>
</evidence>
<gene>
    <name evidence="17" type="ORF">MNB_SV-8-1068</name>
</gene>
<keyword evidence="8" id="KW-0546">Nucleotide metabolism</keyword>
<dbReference type="GO" id="GO:0009117">
    <property type="term" value="P:nucleotide metabolic process"/>
    <property type="evidence" value="ECO:0007669"/>
    <property type="project" value="UniProtKB-KW"/>
</dbReference>
<dbReference type="Gene3D" id="3.90.950.10">
    <property type="match status" value="1"/>
</dbReference>
<dbReference type="GO" id="GO:0036220">
    <property type="term" value="F:ITP diphosphatase activity"/>
    <property type="evidence" value="ECO:0007669"/>
    <property type="project" value="UniProtKB-EC"/>
</dbReference>
<evidence type="ECO:0000256" key="4">
    <source>
        <dbReference type="ARBA" id="ARBA00022723"/>
    </source>
</evidence>
<proteinExistence type="inferred from homology"/>
<evidence type="ECO:0000256" key="13">
    <source>
        <dbReference type="ARBA" id="ARBA00075987"/>
    </source>
</evidence>